<organism evidence="1 2">
    <name type="scientific">Niabella ginsenosidivorans</name>
    <dbReference type="NCBI Taxonomy" id="1176587"/>
    <lineage>
        <taxon>Bacteria</taxon>
        <taxon>Pseudomonadati</taxon>
        <taxon>Bacteroidota</taxon>
        <taxon>Chitinophagia</taxon>
        <taxon>Chitinophagales</taxon>
        <taxon>Chitinophagaceae</taxon>
        <taxon>Niabella</taxon>
    </lineage>
</organism>
<evidence type="ECO:0000313" key="1">
    <source>
        <dbReference type="EMBL" id="ANH83571.1"/>
    </source>
</evidence>
<dbReference type="KEGG" id="nia:A8C56_23665"/>
<name>A0A1A9IA71_9BACT</name>
<accession>A0A1A9IA71</accession>
<keyword evidence="2" id="KW-1185">Reference proteome</keyword>
<dbReference type="SUPFAM" id="SSF69304">
    <property type="entry name" value="Tricorn protease N-terminal domain"/>
    <property type="match status" value="1"/>
</dbReference>
<evidence type="ECO:0000313" key="2">
    <source>
        <dbReference type="Proteomes" id="UP000077667"/>
    </source>
</evidence>
<protein>
    <recommendedName>
        <fullName evidence="3">Oligogalacturonate lyase domain-containing protein</fullName>
    </recommendedName>
</protein>
<dbReference type="Proteomes" id="UP000077667">
    <property type="component" value="Chromosome"/>
</dbReference>
<dbReference type="Gene3D" id="2.130.10.10">
    <property type="entry name" value="YVTN repeat-like/Quinoprotein amine dehydrogenase"/>
    <property type="match status" value="1"/>
</dbReference>
<dbReference type="EMBL" id="CP015772">
    <property type="protein sequence ID" value="ANH83571.1"/>
    <property type="molecule type" value="Genomic_DNA"/>
</dbReference>
<sequence>MSPPVKQSGAVLPDDKTTFKEIQVGRGGASTIFSYFNTCPESPDGHTIAYIRCEKEPERGKPRVPASLWVCDHDLKQHRKVAGIRKISVHDGAEAQWVDNNRIALLDDMLLRVIDIRSGKDLLHKKLMAAEIGHETFNGKLLYSICEGKVPGEPAIYELDCNTQQVRTVLRLKELAALPVPVFMKKGSLCPLLQWQLSHLQYAPDGKKICFRIELGPEENTILLGLCNIDGSGMKAWMKPLHFLWYNNTSIVGHLSNEPDGKRPEPYGRRYSLTRWDLDGNVIRQMMAPRGNHLAISPDKNYFVSETFYQTNPVIVTLYSGAGKAPSEICRFDPFNITWKKKFHVNPSFSRDGKRVYYSRPLNEMYNGTFFIEIS</sequence>
<proteinExistence type="predicted"/>
<dbReference type="STRING" id="1176587.A8C56_23665"/>
<reference evidence="1 2" key="1">
    <citation type="submission" date="2016-05" db="EMBL/GenBank/DDBJ databases">
        <title>Niabella ginsenosidivorans BS26 whole genome sequencing.</title>
        <authorList>
            <person name="Im W.T."/>
            <person name="Siddiqi M.Z."/>
        </authorList>
    </citation>
    <scope>NUCLEOTIDE SEQUENCE [LARGE SCALE GENOMIC DNA]</scope>
    <source>
        <strain evidence="1 2">BS26</strain>
    </source>
</reference>
<gene>
    <name evidence="1" type="ORF">A8C56_23665</name>
</gene>
<evidence type="ECO:0008006" key="3">
    <source>
        <dbReference type="Google" id="ProtNLM"/>
    </source>
</evidence>
<dbReference type="InterPro" id="IPR015943">
    <property type="entry name" value="WD40/YVTN_repeat-like_dom_sf"/>
</dbReference>
<dbReference type="AlphaFoldDB" id="A0A1A9IA71"/>